<evidence type="ECO:0000313" key="1">
    <source>
        <dbReference type="EMBL" id="PTR00792.1"/>
    </source>
</evidence>
<dbReference type="RefSeq" id="WP_107826241.1">
    <property type="nucleotide sequence ID" value="NZ_CP160205.1"/>
</dbReference>
<organism evidence="1 2">
    <name type="scientific">Mucilaginibacter yixingensis</name>
    <dbReference type="NCBI Taxonomy" id="1295612"/>
    <lineage>
        <taxon>Bacteria</taxon>
        <taxon>Pseudomonadati</taxon>
        <taxon>Bacteroidota</taxon>
        <taxon>Sphingobacteriia</taxon>
        <taxon>Sphingobacteriales</taxon>
        <taxon>Sphingobacteriaceae</taxon>
        <taxon>Mucilaginibacter</taxon>
    </lineage>
</organism>
<keyword evidence="2" id="KW-1185">Reference proteome</keyword>
<accession>A0A2T5JEC3</accession>
<name>A0A2T5JEC3_9SPHI</name>
<gene>
    <name evidence="1" type="ORF">C8P68_10119</name>
</gene>
<protein>
    <submittedName>
        <fullName evidence="1">Uncharacterized protein</fullName>
    </submittedName>
</protein>
<reference evidence="1 2" key="1">
    <citation type="submission" date="2018-04" db="EMBL/GenBank/DDBJ databases">
        <title>Genomic Encyclopedia of Archaeal and Bacterial Type Strains, Phase II (KMG-II): from individual species to whole genera.</title>
        <authorList>
            <person name="Goeker M."/>
        </authorList>
    </citation>
    <scope>NUCLEOTIDE SEQUENCE [LARGE SCALE GENOMIC DNA]</scope>
    <source>
        <strain evidence="1 2">DSM 26809</strain>
    </source>
</reference>
<dbReference type="Proteomes" id="UP000244168">
    <property type="component" value="Unassembled WGS sequence"/>
</dbReference>
<proteinExistence type="predicted"/>
<evidence type="ECO:0000313" key="2">
    <source>
        <dbReference type="Proteomes" id="UP000244168"/>
    </source>
</evidence>
<dbReference type="AlphaFoldDB" id="A0A2T5JEC3"/>
<sequence length="66" mass="7518">MGETFTFLNVVNHATVKEIDVIEEALDTDDMIFYHVISEELDALQKNAPQHVIENILNFSKGLSLR</sequence>
<dbReference type="OrthoDB" id="799469at2"/>
<dbReference type="EMBL" id="QAOQ01000001">
    <property type="protein sequence ID" value="PTR00792.1"/>
    <property type="molecule type" value="Genomic_DNA"/>
</dbReference>
<comment type="caution">
    <text evidence="1">The sequence shown here is derived from an EMBL/GenBank/DDBJ whole genome shotgun (WGS) entry which is preliminary data.</text>
</comment>